<evidence type="ECO:0000313" key="2">
    <source>
        <dbReference type="Proteomes" id="UP001458946"/>
    </source>
</evidence>
<sequence length="192" mass="21416">MIPKLLVVSGLPASGKTHLGTRLAAALGWPLITKDEYKEILHDHLPNLTRAEAGPLSFALMWHTAGTILAAGQNVVLETHFYRPVSEKHLLELQQKYAANLAQIFCHAPLPELERRHAARVALGQHPHIHQPFAHADLPPAACWEPLNLNAPLLRLDTTHTDCAKFHNIPQKTLHVIPYRATRIFCFSFHSG</sequence>
<dbReference type="RefSeq" id="WP_353541749.1">
    <property type="nucleotide sequence ID" value="NZ_BAABRN010000013.1"/>
</dbReference>
<protein>
    <recommendedName>
        <fullName evidence="3">ATP-binding protein</fullName>
    </recommendedName>
</protein>
<dbReference type="PANTHER" id="PTHR37807">
    <property type="entry name" value="OS07G0160300 PROTEIN"/>
    <property type="match status" value="1"/>
</dbReference>
<reference evidence="1 2" key="1">
    <citation type="submission" date="2024-02" db="EMBL/GenBank/DDBJ databases">
        <title>Deinococcus xinjiangensis NBRC 107630.</title>
        <authorList>
            <person name="Ichikawa N."/>
            <person name="Katano-Makiyama Y."/>
            <person name="Hidaka K."/>
        </authorList>
    </citation>
    <scope>NUCLEOTIDE SEQUENCE [LARGE SCALE GENOMIC DNA]</scope>
    <source>
        <strain evidence="1 2">NBRC 107630</strain>
    </source>
</reference>
<dbReference type="EMBL" id="BAABRN010000013">
    <property type="protein sequence ID" value="GAA5501778.1"/>
    <property type="molecule type" value="Genomic_DNA"/>
</dbReference>
<evidence type="ECO:0008006" key="3">
    <source>
        <dbReference type="Google" id="ProtNLM"/>
    </source>
</evidence>
<keyword evidence="2" id="KW-1185">Reference proteome</keyword>
<organism evidence="1 2">
    <name type="scientific">Deinococcus xinjiangensis</name>
    <dbReference type="NCBI Taxonomy" id="457454"/>
    <lineage>
        <taxon>Bacteria</taxon>
        <taxon>Thermotogati</taxon>
        <taxon>Deinococcota</taxon>
        <taxon>Deinococci</taxon>
        <taxon>Deinococcales</taxon>
        <taxon>Deinococcaceae</taxon>
        <taxon>Deinococcus</taxon>
    </lineage>
</organism>
<gene>
    <name evidence="1" type="ORF">Dxin01_01517</name>
</gene>
<proteinExistence type="predicted"/>
<comment type="caution">
    <text evidence="1">The sequence shown here is derived from an EMBL/GenBank/DDBJ whole genome shotgun (WGS) entry which is preliminary data.</text>
</comment>
<dbReference type="Proteomes" id="UP001458946">
    <property type="component" value="Unassembled WGS sequence"/>
</dbReference>
<dbReference type="Gene3D" id="3.40.50.300">
    <property type="entry name" value="P-loop containing nucleotide triphosphate hydrolases"/>
    <property type="match status" value="1"/>
</dbReference>
<dbReference type="InterPro" id="IPR027417">
    <property type="entry name" value="P-loop_NTPase"/>
</dbReference>
<dbReference type="SUPFAM" id="SSF52540">
    <property type="entry name" value="P-loop containing nucleoside triphosphate hydrolases"/>
    <property type="match status" value="1"/>
</dbReference>
<evidence type="ECO:0000313" key="1">
    <source>
        <dbReference type="EMBL" id="GAA5501778.1"/>
    </source>
</evidence>
<name>A0ABP9V939_9DEIO</name>
<accession>A0ABP9V939</accession>
<dbReference type="PANTHER" id="PTHR37807:SF3">
    <property type="entry name" value="OS07G0160300 PROTEIN"/>
    <property type="match status" value="1"/>
</dbReference>
<dbReference type="Pfam" id="PF13671">
    <property type="entry name" value="AAA_33"/>
    <property type="match status" value="1"/>
</dbReference>